<sequence>MKFHHKVQGCQTVLIIRCLRQMLGRLHLVNYAHHIIIHLLWIVYCRSAVFVIMLQFVMISCLVNPQKVHY</sequence>
<keyword evidence="1" id="KW-1133">Transmembrane helix</keyword>
<name>Q5C127_SCHJA</name>
<proteinExistence type="evidence at transcript level"/>
<accession>Q5C127</accession>
<dbReference type="EMBL" id="AY810759">
    <property type="protein sequence ID" value="AAX26648.1"/>
    <property type="molecule type" value="mRNA"/>
</dbReference>
<dbReference type="AlphaFoldDB" id="Q5C127"/>
<keyword evidence="1" id="KW-0472">Membrane</keyword>
<evidence type="ECO:0000313" key="2">
    <source>
        <dbReference type="EMBL" id="AAX26648.1"/>
    </source>
</evidence>
<organism evidence="2">
    <name type="scientific">Schistosoma japonicum</name>
    <name type="common">Blood fluke</name>
    <dbReference type="NCBI Taxonomy" id="6182"/>
    <lineage>
        <taxon>Eukaryota</taxon>
        <taxon>Metazoa</taxon>
        <taxon>Spiralia</taxon>
        <taxon>Lophotrochozoa</taxon>
        <taxon>Platyhelminthes</taxon>
        <taxon>Trematoda</taxon>
        <taxon>Digenea</taxon>
        <taxon>Strigeidida</taxon>
        <taxon>Schistosomatoidea</taxon>
        <taxon>Schistosomatidae</taxon>
        <taxon>Schistosoma</taxon>
    </lineage>
</organism>
<protein>
    <submittedName>
        <fullName evidence="2">Uncharacterized protein</fullName>
    </submittedName>
</protein>
<reference evidence="2" key="2">
    <citation type="journal article" date="2006" name="PLoS Pathog.">
        <title>New perspectives on host-parasite interplay by comparative transcriptomic and proteomic analyses of Schistosoma japonicum.</title>
        <authorList>
            <person name="Liu F."/>
            <person name="Lu J."/>
            <person name="Hu W."/>
            <person name="Wang S.Y."/>
            <person name="Cui S.J."/>
            <person name="Chi M."/>
            <person name="Yan Q."/>
            <person name="Wang X.R."/>
            <person name="Song H.D."/>
            <person name="Xu X.N."/>
            <person name="Wang J.J."/>
            <person name="Zhang X.L."/>
            <person name="Zhang X."/>
            <person name="Wang Z.Q."/>
            <person name="Xue C.L."/>
            <person name="Brindley P.J."/>
            <person name="McManus D.P."/>
            <person name="Yang P.Y."/>
            <person name="Feng Z."/>
            <person name="Chen Z."/>
            <person name="Han Z.G."/>
        </authorList>
    </citation>
    <scope>NUCLEOTIDE SEQUENCE</scope>
</reference>
<keyword evidence="1" id="KW-0812">Transmembrane</keyword>
<evidence type="ECO:0000256" key="1">
    <source>
        <dbReference type="SAM" id="Phobius"/>
    </source>
</evidence>
<feature type="transmembrane region" description="Helical" evidence="1">
    <location>
        <begin position="35"/>
        <end position="63"/>
    </location>
</feature>
<reference evidence="2" key="1">
    <citation type="submission" date="2005-03" db="EMBL/GenBank/DDBJ databases">
        <authorList>
            <person name="Han Z."/>
        </authorList>
    </citation>
    <scope>NUCLEOTIDE SEQUENCE</scope>
</reference>